<organism evidence="2">
    <name type="scientific">Ackermannviridae sp</name>
    <dbReference type="NCBI Taxonomy" id="2831612"/>
    <lineage>
        <taxon>Viruses</taxon>
        <taxon>Duplodnaviria</taxon>
        <taxon>Heunggongvirae</taxon>
        <taxon>Uroviricota</taxon>
        <taxon>Caudoviricetes</taxon>
        <taxon>Pantevenvirales</taxon>
        <taxon>Ackermannviridae</taxon>
    </lineage>
</organism>
<dbReference type="GO" id="GO:0003677">
    <property type="term" value="F:DNA binding"/>
    <property type="evidence" value="ECO:0007669"/>
    <property type="project" value="InterPro"/>
</dbReference>
<evidence type="ECO:0000313" key="2">
    <source>
        <dbReference type="EMBL" id="DAE46914.1"/>
    </source>
</evidence>
<dbReference type="InterPro" id="IPR001387">
    <property type="entry name" value="Cro/C1-type_HTH"/>
</dbReference>
<proteinExistence type="predicted"/>
<accession>A0A8S5RQJ1</accession>
<dbReference type="PROSITE" id="PS50943">
    <property type="entry name" value="HTH_CROC1"/>
    <property type="match status" value="1"/>
</dbReference>
<dbReference type="InterPro" id="IPR010982">
    <property type="entry name" value="Lambda_DNA-bd_dom_sf"/>
</dbReference>
<dbReference type="EMBL" id="BK033130">
    <property type="protein sequence ID" value="DAE46914.1"/>
    <property type="molecule type" value="Genomic_DNA"/>
</dbReference>
<feature type="domain" description="HTH cro/C1-type" evidence="1">
    <location>
        <begin position="48"/>
        <end position="85"/>
    </location>
</feature>
<evidence type="ECO:0000259" key="1">
    <source>
        <dbReference type="PROSITE" id="PS50943"/>
    </source>
</evidence>
<name>A0A8S5RQJ1_9CAUD</name>
<dbReference type="Pfam" id="PF01381">
    <property type="entry name" value="HTH_3"/>
    <property type="match status" value="1"/>
</dbReference>
<reference evidence="2" key="1">
    <citation type="journal article" date="2021" name="Proc. Natl. Acad. Sci. U.S.A.">
        <title>A Catalog of Tens of Thousands of Viruses from Human Metagenomes Reveals Hidden Associations with Chronic Diseases.</title>
        <authorList>
            <person name="Tisza M.J."/>
            <person name="Buck C.B."/>
        </authorList>
    </citation>
    <scope>NUCLEOTIDE SEQUENCE</scope>
    <source>
        <strain evidence="2">CtuoI59</strain>
    </source>
</reference>
<protein>
    <submittedName>
        <fullName evidence="2">Repressor protein</fullName>
    </submittedName>
</protein>
<dbReference type="SMART" id="SM00530">
    <property type="entry name" value="HTH_XRE"/>
    <property type="match status" value="1"/>
</dbReference>
<dbReference type="CDD" id="cd00093">
    <property type="entry name" value="HTH_XRE"/>
    <property type="match status" value="1"/>
</dbReference>
<dbReference type="SUPFAM" id="SSF47413">
    <property type="entry name" value="lambda repressor-like DNA-binding domains"/>
    <property type="match status" value="1"/>
</dbReference>
<dbReference type="Gene3D" id="1.10.260.40">
    <property type="entry name" value="lambda repressor-like DNA-binding domains"/>
    <property type="match status" value="1"/>
</dbReference>
<sequence length="143" mass="16184">MVIISRGFAYFCNNRKFAQLHEVIFVFYDIFHRLCDERGISDSKACLEMGFSRSYAAKMKNKNGAPSMDKLTAMAEYFGVSVDYLLVGEKEKAPGITAESEIEKELAQATPAQRELINSILDMNESQLLFVKELVDKAKKLVK</sequence>